<protein>
    <submittedName>
        <fullName evidence="3">Putative membrane protein</fullName>
    </submittedName>
</protein>
<evidence type="ECO:0000259" key="2">
    <source>
        <dbReference type="Pfam" id="PF13828"/>
    </source>
</evidence>
<organism evidence="3 4">
    <name type="scientific">Spelaeicoccus albus</name>
    <dbReference type="NCBI Taxonomy" id="1280376"/>
    <lineage>
        <taxon>Bacteria</taxon>
        <taxon>Bacillati</taxon>
        <taxon>Actinomycetota</taxon>
        <taxon>Actinomycetes</taxon>
        <taxon>Micrococcales</taxon>
        <taxon>Brevibacteriaceae</taxon>
        <taxon>Spelaeicoccus</taxon>
    </lineage>
</organism>
<name>A0A7Z0D0U5_9MICO</name>
<feature type="transmembrane region" description="Helical" evidence="1">
    <location>
        <begin position="71"/>
        <end position="96"/>
    </location>
</feature>
<proteinExistence type="predicted"/>
<evidence type="ECO:0000313" key="3">
    <source>
        <dbReference type="EMBL" id="NYI65858.1"/>
    </source>
</evidence>
<keyword evidence="1" id="KW-0472">Membrane</keyword>
<sequence>MSSNPNDPAPYGQAYAQNAPVQGPAKTNTLAIVALILGIVVAPGGIICGIISLKQIARTGEAGRGMAKAGLIIGIILTVLWILYVVFAIIVAVAMVNSGTQLDTGSM</sequence>
<keyword evidence="4" id="KW-1185">Reference proteome</keyword>
<dbReference type="InterPro" id="IPR025241">
    <property type="entry name" value="DUF4190"/>
</dbReference>
<keyword evidence="1" id="KW-1133">Transmembrane helix</keyword>
<dbReference type="AlphaFoldDB" id="A0A7Z0D0U5"/>
<dbReference type="Proteomes" id="UP000539111">
    <property type="component" value="Unassembled WGS sequence"/>
</dbReference>
<gene>
    <name evidence="3" type="ORF">BJY26_000164</name>
</gene>
<dbReference type="Pfam" id="PF13828">
    <property type="entry name" value="DUF4190"/>
    <property type="match status" value="1"/>
</dbReference>
<accession>A0A7Z0D0U5</accession>
<evidence type="ECO:0000313" key="4">
    <source>
        <dbReference type="Proteomes" id="UP000539111"/>
    </source>
</evidence>
<evidence type="ECO:0000256" key="1">
    <source>
        <dbReference type="SAM" id="Phobius"/>
    </source>
</evidence>
<feature type="domain" description="DUF4190" evidence="2">
    <location>
        <begin position="30"/>
        <end position="84"/>
    </location>
</feature>
<reference evidence="3 4" key="1">
    <citation type="submission" date="2020-07" db="EMBL/GenBank/DDBJ databases">
        <title>Sequencing the genomes of 1000 actinobacteria strains.</title>
        <authorList>
            <person name="Klenk H.-P."/>
        </authorList>
    </citation>
    <scope>NUCLEOTIDE SEQUENCE [LARGE SCALE GENOMIC DNA]</scope>
    <source>
        <strain evidence="3 4">DSM 26341</strain>
    </source>
</reference>
<dbReference type="RefSeq" id="WP_179424852.1">
    <property type="nucleotide sequence ID" value="NZ_JACBZP010000001.1"/>
</dbReference>
<keyword evidence="1" id="KW-0812">Transmembrane</keyword>
<feature type="transmembrane region" description="Helical" evidence="1">
    <location>
        <begin position="30"/>
        <end position="51"/>
    </location>
</feature>
<dbReference type="EMBL" id="JACBZP010000001">
    <property type="protein sequence ID" value="NYI65858.1"/>
    <property type="molecule type" value="Genomic_DNA"/>
</dbReference>
<comment type="caution">
    <text evidence="3">The sequence shown here is derived from an EMBL/GenBank/DDBJ whole genome shotgun (WGS) entry which is preliminary data.</text>
</comment>